<reference evidence="1 2" key="1">
    <citation type="submission" date="2024-04" db="EMBL/GenBank/DDBJ databases">
        <authorList>
            <person name="Fracassetti M."/>
        </authorList>
    </citation>
    <scope>NUCLEOTIDE SEQUENCE [LARGE SCALE GENOMIC DNA]</scope>
</reference>
<evidence type="ECO:0000313" key="1">
    <source>
        <dbReference type="EMBL" id="CAL1357262.1"/>
    </source>
</evidence>
<keyword evidence="2" id="KW-1185">Reference proteome</keyword>
<organism evidence="1 2">
    <name type="scientific">Linum trigynum</name>
    <dbReference type="NCBI Taxonomy" id="586398"/>
    <lineage>
        <taxon>Eukaryota</taxon>
        <taxon>Viridiplantae</taxon>
        <taxon>Streptophyta</taxon>
        <taxon>Embryophyta</taxon>
        <taxon>Tracheophyta</taxon>
        <taxon>Spermatophyta</taxon>
        <taxon>Magnoliopsida</taxon>
        <taxon>eudicotyledons</taxon>
        <taxon>Gunneridae</taxon>
        <taxon>Pentapetalae</taxon>
        <taxon>rosids</taxon>
        <taxon>fabids</taxon>
        <taxon>Malpighiales</taxon>
        <taxon>Linaceae</taxon>
        <taxon>Linum</taxon>
    </lineage>
</organism>
<dbReference type="EMBL" id="OZ034813">
    <property type="protein sequence ID" value="CAL1357262.1"/>
    <property type="molecule type" value="Genomic_DNA"/>
</dbReference>
<evidence type="ECO:0000313" key="2">
    <source>
        <dbReference type="Proteomes" id="UP001497516"/>
    </source>
</evidence>
<dbReference type="AlphaFoldDB" id="A0AAV2CLD7"/>
<proteinExistence type="predicted"/>
<dbReference type="Proteomes" id="UP001497516">
    <property type="component" value="Chromosome 1"/>
</dbReference>
<name>A0AAV2CLD7_9ROSI</name>
<accession>A0AAV2CLD7</accession>
<protein>
    <submittedName>
        <fullName evidence="1">Uncharacterized protein</fullName>
    </submittedName>
</protein>
<gene>
    <name evidence="1" type="ORF">LTRI10_LOCUS4909</name>
</gene>
<sequence length="108" mass="11774">MKLLSSLSINLPLQVKNFQYNSCCAFAWRRGLAEERDRQGSCHRIIAGEVGEAGPLLFDRGETQMATADARSLVDVTSSHLISSYHPVLSTRVGGEEKPASGDIVELL</sequence>